<dbReference type="InterPro" id="IPR018511">
    <property type="entry name" value="Hemolysin-typ_Ca-bd_CS"/>
</dbReference>
<dbReference type="RefSeq" id="WP_086089685.1">
    <property type="nucleotide sequence ID" value="NZ_CP021112.1"/>
</dbReference>
<dbReference type="PROSITE" id="PS00330">
    <property type="entry name" value="HEMOLYSIN_CALCIUM"/>
    <property type="match status" value="3"/>
</dbReference>
<dbReference type="PRINTS" id="PR00313">
    <property type="entry name" value="CABNDNGRPT"/>
</dbReference>
<name>A0A1W6ZVE1_9HYPH</name>
<dbReference type="InterPro" id="IPR001343">
    <property type="entry name" value="Hemolysn_Ca-bd"/>
</dbReference>
<evidence type="ECO:0000313" key="3">
    <source>
        <dbReference type="EMBL" id="ARQ01290.1"/>
    </source>
</evidence>
<dbReference type="Gene3D" id="2.150.10.10">
    <property type="entry name" value="Serralysin-like metalloprotease, C-terminal"/>
    <property type="match status" value="3"/>
</dbReference>
<dbReference type="AlphaFoldDB" id="A0A1W6ZVE1"/>
<evidence type="ECO:0000256" key="2">
    <source>
        <dbReference type="ARBA" id="ARBA00022525"/>
    </source>
</evidence>
<dbReference type="STRING" id="1235591.CAK95_20965"/>
<dbReference type="InterPro" id="IPR050557">
    <property type="entry name" value="RTX_toxin/Mannuronan_C5-epim"/>
</dbReference>
<dbReference type="OrthoDB" id="419320at2"/>
<dbReference type="Proteomes" id="UP000194137">
    <property type="component" value="Chromosome"/>
</dbReference>
<sequence length="436" mass="45935">MQNARFESVNTAATLRTSSTIVQPSAATLENGILYGTNRDDVLFTTPQYPHLAGLTGADRLTGDERDNRLYGGAHNDQLFGQDGNDILDGGTEADRLEGGAGNDIYYVDHFQDVIIEEADGGYDIMFTNPDGIYGNSHRMALNVEQMIMTGSGWQMGEGNTQDNFIIGSESENLILAYGGDDIVYGMGGTDRIYGDDLNAPYAGNDILYGGEGDDFLYGGLGDDMLYGGRGVDMLSGSGGNDTGVFADAESAVIIDLTRPYNNGGSATGEYLFSIENLIGSAFNDTLSGGQSRNMLEGGDGNDRLFGREGGDTVRGGAGSDFIDGGANRDVLTGGAGIGDAPDTFYFASAAEAGDTITDFFSDHIALSAEGFGLESVDDFVFARTSDPLTDMPTMIYDSRSGNLSWDADGSGGEAAVYFATLTGAPLLTQNDFLII</sequence>
<comment type="subcellular location">
    <subcellularLocation>
        <location evidence="1">Secreted</location>
    </subcellularLocation>
</comment>
<dbReference type="PANTHER" id="PTHR38340:SF1">
    <property type="entry name" value="S-LAYER PROTEIN"/>
    <property type="match status" value="1"/>
</dbReference>
<evidence type="ECO:0000256" key="1">
    <source>
        <dbReference type="ARBA" id="ARBA00004613"/>
    </source>
</evidence>
<keyword evidence="4" id="KW-1185">Reference proteome</keyword>
<protein>
    <submittedName>
        <fullName evidence="3">Uncharacterized protein</fullName>
    </submittedName>
</protein>
<keyword evidence="2" id="KW-0964">Secreted</keyword>
<proteinExistence type="predicted"/>
<dbReference type="Pfam" id="PF00353">
    <property type="entry name" value="HemolysinCabind"/>
    <property type="match status" value="4"/>
</dbReference>
<dbReference type="GO" id="GO:0005576">
    <property type="term" value="C:extracellular region"/>
    <property type="evidence" value="ECO:0007669"/>
    <property type="project" value="UniProtKB-SubCell"/>
</dbReference>
<dbReference type="GO" id="GO:0005509">
    <property type="term" value="F:calcium ion binding"/>
    <property type="evidence" value="ECO:0007669"/>
    <property type="project" value="InterPro"/>
</dbReference>
<dbReference type="SUPFAM" id="SSF51120">
    <property type="entry name" value="beta-Roll"/>
    <property type="match status" value="3"/>
</dbReference>
<dbReference type="KEGG" id="psin:CAK95_20965"/>
<organism evidence="3 4">
    <name type="scientific">Pseudorhodoplanes sinuspersici</name>
    <dbReference type="NCBI Taxonomy" id="1235591"/>
    <lineage>
        <taxon>Bacteria</taxon>
        <taxon>Pseudomonadati</taxon>
        <taxon>Pseudomonadota</taxon>
        <taxon>Alphaproteobacteria</taxon>
        <taxon>Hyphomicrobiales</taxon>
        <taxon>Pseudorhodoplanes</taxon>
    </lineage>
</organism>
<reference evidence="3 4" key="1">
    <citation type="submission" date="2017-05" db="EMBL/GenBank/DDBJ databases">
        <title>Full genome sequence of Pseudorhodoplanes sinuspersici.</title>
        <authorList>
            <person name="Dastgheib S.M.M."/>
            <person name="Shavandi M."/>
            <person name="Tirandaz H."/>
        </authorList>
    </citation>
    <scope>NUCLEOTIDE SEQUENCE [LARGE SCALE GENOMIC DNA]</scope>
    <source>
        <strain evidence="3 4">RIPI110</strain>
    </source>
</reference>
<accession>A0A1W6ZVE1</accession>
<evidence type="ECO:0000313" key="4">
    <source>
        <dbReference type="Proteomes" id="UP000194137"/>
    </source>
</evidence>
<dbReference type="PANTHER" id="PTHR38340">
    <property type="entry name" value="S-LAYER PROTEIN"/>
    <property type="match status" value="1"/>
</dbReference>
<dbReference type="EMBL" id="CP021112">
    <property type="protein sequence ID" value="ARQ01290.1"/>
    <property type="molecule type" value="Genomic_DNA"/>
</dbReference>
<dbReference type="InterPro" id="IPR011049">
    <property type="entry name" value="Serralysin-like_metalloprot_C"/>
</dbReference>
<gene>
    <name evidence="3" type="ORF">CAK95_20965</name>
</gene>